<protein>
    <recommendedName>
        <fullName evidence="2">Glucose-methanol-choline oxidoreductase C-terminal domain-containing protein</fullName>
    </recommendedName>
</protein>
<evidence type="ECO:0000256" key="1">
    <source>
        <dbReference type="ARBA" id="ARBA00010790"/>
    </source>
</evidence>
<sequence length="254" mass="28344">MKEAAVRAYTRDRTGPPHSGLLELVGFPRVDKRLEKIPAYVEAKKTNNGLDPFGFDGQPHFDVDFVPVVADAFQWHIAAPADGGDHLTVIVDLLRPLSKPGWVLLASADYREQPCINLNTMENDLDIIALRQGIRHIDDILMTGDGMKDIIGADYPWPMPRASDEAMNQMILERLQTSFQPCGTNRLSQDTQQGIVDPTLKVYGVKALRVIDASVFPVIPDCRIQNVVYTVVEKGADLVKADWSDLYKEEKSML</sequence>
<dbReference type="PANTHER" id="PTHR11552">
    <property type="entry name" value="GLUCOSE-METHANOL-CHOLINE GMC OXIDOREDUCTASE"/>
    <property type="match status" value="1"/>
</dbReference>
<comment type="caution">
    <text evidence="3">The sequence shown here is derived from an EMBL/GenBank/DDBJ whole genome shotgun (WGS) entry which is preliminary data.</text>
</comment>
<evidence type="ECO:0000313" key="3">
    <source>
        <dbReference type="EMBL" id="KAK3046458.1"/>
    </source>
</evidence>
<dbReference type="SUPFAM" id="SSF51905">
    <property type="entry name" value="FAD/NAD(P)-binding domain"/>
    <property type="match status" value="1"/>
</dbReference>
<dbReference type="PANTHER" id="PTHR11552:SF147">
    <property type="entry name" value="CHOLINE DEHYDROGENASE, MITOCHONDRIAL"/>
    <property type="match status" value="1"/>
</dbReference>
<dbReference type="Proteomes" id="UP001271007">
    <property type="component" value="Unassembled WGS sequence"/>
</dbReference>
<dbReference type="EMBL" id="JAWDJX010000091">
    <property type="protein sequence ID" value="KAK3046458.1"/>
    <property type="molecule type" value="Genomic_DNA"/>
</dbReference>
<dbReference type="InterPro" id="IPR036188">
    <property type="entry name" value="FAD/NAD-bd_sf"/>
</dbReference>
<dbReference type="Gene3D" id="3.30.560.10">
    <property type="entry name" value="Glucose Oxidase, domain 3"/>
    <property type="match status" value="1"/>
</dbReference>
<proteinExistence type="inferred from homology"/>
<evidence type="ECO:0000313" key="4">
    <source>
        <dbReference type="Proteomes" id="UP001271007"/>
    </source>
</evidence>
<feature type="domain" description="Glucose-methanol-choline oxidoreductase C-terminal" evidence="2">
    <location>
        <begin position="97"/>
        <end position="230"/>
    </location>
</feature>
<dbReference type="SUPFAM" id="SSF54373">
    <property type="entry name" value="FAD-linked reductases, C-terminal domain"/>
    <property type="match status" value="1"/>
</dbReference>
<dbReference type="GO" id="GO:0016614">
    <property type="term" value="F:oxidoreductase activity, acting on CH-OH group of donors"/>
    <property type="evidence" value="ECO:0007669"/>
    <property type="project" value="InterPro"/>
</dbReference>
<reference evidence="3" key="1">
    <citation type="submission" date="2023-04" db="EMBL/GenBank/DDBJ databases">
        <title>Black Yeasts Isolated from many extreme environments.</title>
        <authorList>
            <person name="Coleine C."/>
            <person name="Stajich J.E."/>
            <person name="Selbmann L."/>
        </authorList>
    </citation>
    <scope>NUCLEOTIDE SEQUENCE</scope>
    <source>
        <strain evidence="3">CCFEE 5312</strain>
    </source>
</reference>
<keyword evidence="4" id="KW-1185">Reference proteome</keyword>
<organism evidence="3 4">
    <name type="scientific">Extremus antarcticus</name>
    <dbReference type="NCBI Taxonomy" id="702011"/>
    <lineage>
        <taxon>Eukaryota</taxon>
        <taxon>Fungi</taxon>
        <taxon>Dikarya</taxon>
        <taxon>Ascomycota</taxon>
        <taxon>Pezizomycotina</taxon>
        <taxon>Dothideomycetes</taxon>
        <taxon>Dothideomycetidae</taxon>
        <taxon>Mycosphaerellales</taxon>
        <taxon>Extremaceae</taxon>
        <taxon>Extremus</taxon>
    </lineage>
</organism>
<accession>A0AAJ0D5E8</accession>
<comment type="similarity">
    <text evidence="1">Belongs to the GMC oxidoreductase family.</text>
</comment>
<gene>
    <name evidence="3" type="ORF">LTR09_012042</name>
</gene>
<dbReference type="InterPro" id="IPR007867">
    <property type="entry name" value="GMC_OxRtase_C"/>
</dbReference>
<dbReference type="Pfam" id="PF05199">
    <property type="entry name" value="GMC_oxred_C"/>
    <property type="match status" value="1"/>
</dbReference>
<dbReference type="GO" id="GO:0050660">
    <property type="term" value="F:flavin adenine dinucleotide binding"/>
    <property type="evidence" value="ECO:0007669"/>
    <property type="project" value="InterPro"/>
</dbReference>
<name>A0AAJ0D5E8_9PEZI</name>
<dbReference type="InterPro" id="IPR012132">
    <property type="entry name" value="GMC_OxRdtase"/>
</dbReference>
<evidence type="ECO:0000259" key="2">
    <source>
        <dbReference type="Pfam" id="PF05199"/>
    </source>
</evidence>
<dbReference type="AlphaFoldDB" id="A0AAJ0D5E8"/>